<comment type="caution">
    <text evidence="2">The sequence shown here is derived from an EMBL/GenBank/DDBJ whole genome shotgun (WGS) entry which is preliminary data.</text>
</comment>
<accession>A0A317SV54</accession>
<dbReference type="Proteomes" id="UP000246991">
    <property type="component" value="Unassembled WGS sequence"/>
</dbReference>
<protein>
    <submittedName>
        <fullName evidence="2">Uncharacterized protein</fullName>
    </submittedName>
</protein>
<dbReference type="EMBL" id="PYWC01000020">
    <property type="protein sequence ID" value="PWW77680.1"/>
    <property type="molecule type" value="Genomic_DNA"/>
</dbReference>
<evidence type="ECO:0000313" key="3">
    <source>
        <dbReference type="Proteomes" id="UP000246991"/>
    </source>
</evidence>
<sequence>MGRERRGRFWRAVKISSKRGKRKVLGSHGVIMYERVMEEGHNQFTDFELGSVSSSSSSDDEAGGTGADAVQSVLGTRIGSRERLSTTTRSGDISPRGGSSARARSPMPPR</sequence>
<dbReference type="AlphaFoldDB" id="A0A317SV54"/>
<reference evidence="2 3" key="1">
    <citation type="submission" date="2018-03" db="EMBL/GenBank/DDBJ databases">
        <title>Genomes of Pezizomycetes fungi and the evolution of truffles.</title>
        <authorList>
            <person name="Murat C."/>
            <person name="Payen T."/>
            <person name="Noel B."/>
            <person name="Kuo A."/>
            <person name="Martin F.M."/>
        </authorList>
    </citation>
    <scope>NUCLEOTIDE SEQUENCE [LARGE SCALE GENOMIC DNA]</scope>
    <source>
        <strain evidence="2">091103-1</strain>
    </source>
</reference>
<proteinExistence type="predicted"/>
<name>A0A317SV54_9PEZI</name>
<evidence type="ECO:0000256" key="1">
    <source>
        <dbReference type="SAM" id="MobiDB-lite"/>
    </source>
</evidence>
<feature type="region of interest" description="Disordered" evidence="1">
    <location>
        <begin position="47"/>
        <end position="110"/>
    </location>
</feature>
<feature type="compositionally biased region" description="Low complexity" evidence="1">
    <location>
        <begin position="94"/>
        <end position="110"/>
    </location>
</feature>
<evidence type="ECO:0000313" key="2">
    <source>
        <dbReference type="EMBL" id="PWW77680.1"/>
    </source>
</evidence>
<keyword evidence="3" id="KW-1185">Reference proteome</keyword>
<dbReference type="STRING" id="42249.A0A317SV54"/>
<gene>
    <name evidence="2" type="ORF">C7212DRAFT_313685</name>
</gene>
<organism evidence="2 3">
    <name type="scientific">Tuber magnatum</name>
    <name type="common">white Piedmont truffle</name>
    <dbReference type="NCBI Taxonomy" id="42249"/>
    <lineage>
        <taxon>Eukaryota</taxon>
        <taxon>Fungi</taxon>
        <taxon>Dikarya</taxon>
        <taxon>Ascomycota</taxon>
        <taxon>Pezizomycotina</taxon>
        <taxon>Pezizomycetes</taxon>
        <taxon>Pezizales</taxon>
        <taxon>Tuberaceae</taxon>
        <taxon>Tuber</taxon>
    </lineage>
</organism>